<dbReference type="AlphaFoldDB" id="A0A8H3LY08"/>
<comment type="caution">
    <text evidence="1">The sequence shown here is derived from an EMBL/GenBank/DDBJ whole genome shotgun (WGS) entry which is preliminary data.</text>
</comment>
<evidence type="ECO:0000313" key="2">
    <source>
        <dbReference type="Proteomes" id="UP000615446"/>
    </source>
</evidence>
<reference evidence="1" key="1">
    <citation type="submission" date="2019-10" db="EMBL/GenBank/DDBJ databases">
        <title>Conservation and host-specific expression of non-tandemly repeated heterogenous ribosome RNA gene in arbuscular mycorrhizal fungi.</title>
        <authorList>
            <person name="Maeda T."/>
            <person name="Kobayashi Y."/>
            <person name="Nakagawa T."/>
            <person name="Ezawa T."/>
            <person name="Yamaguchi K."/>
            <person name="Bino T."/>
            <person name="Nishimoto Y."/>
            <person name="Shigenobu S."/>
            <person name="Kawaguchi M."/>
        </authorList>
    </citation>
    <scope>NUCLEOTIDE SEQUENCE</scope>
    <source>
        <strain evidence="1">HR1</strain>
    </source>
</reference>
<organism evidence="1 2">
    <name type="scientific">Rhizophagus clarus</name>
    <dbReference type="NCBI Taxonomy" id="94130"/>
    <lineage>
        <taxon>Eukaryota</taxon>
        <taxon>Fungi</taxon>
        <taxon>Fungi incertae sedis</taxon>
        <taxon>Mucoromycota</taxon>
        <taxon>Glomeromycotina</taxon>
        <taxon>Glomeromycetes</taxon>
        <taxon>Glomerales</taxon>
        <taxon>Glomeraceae</taxon>
        <taxon>Rhizophagus</taxon>
    </lineage>
</organism>
<gene>
    <name evidence="1" type="ORF">RCL2_002116700</name>
</gene>
<sequence>MCLKFSVSIQPNITFHGENIKVQVEDLNDERNCERKAVSLRYIYLNFRINRYYKNTRNYKRLDQFVKHECIDVNRQNNSWNIMELSNNKTKDISSYYNWENVANFLK</sequence>
<proteinExistence type="predicted"/>
<dbReference type="Proteomes" id="UP000615446">
    <property type="component" value="Unassembled WGS sequence"/>
</dbReference>
<dbReference type="EMBL" id="BLAL01000236">
    <property type="protein sequence ID" value="GES94436.1"/>
    <property type="molecule type" value="Genomic_DNA"/>
</dbReference>
<name>A0A8H3LY08_9GLOM</name>
<accession>A0A8H3LY08</accession>
<protein>
    <submittedName>
        <fullName evidence="1">Uncharacterized protein</fullName>
    </submittedName>
</protein>
<evidence type="ECO:0000313" key="1">
    <source>
        <dbReference type="EMBL" id="GES94436.1"/>
    </source>
</evidence>